<keyword evidence="2" id="KW-0472">Membrane</keyword>
<dbReference type="Pfam" id="PF07423">
    <property type="entry name" value="DUF1510"/>
    <property type="match status" value="1"/>
</dbReference>
<reference evidence="4" key="1">
    <citation type="submission" date="2022-04" db="EMBL/GenBank/DDBJ databases">
        <title>Halobacillus sp. isolated from saltern.</title>
        <authorList>
            <person name="Won M."/>
            <person name="Lee C.-M."/>
            <person name="Woen H.-Y."/>
            <person name="Kwon S.-W."/>
        </authorList>
    </citation>
    <scope>NUCLEOTIDE SEQUENCE</scope>
    <source>
        <strain evidence="4">SSHM10-5</strain>
    </source>
</reference>
<proteinExistence type="predicted"/>
<sequence>MPKQGPSKSRSDRFEKRRKGTKLITWLAGAGALLLVVFIALFIFGGSGDQTASEPSSGDQQSTEDSSQEELNVITDEQTDQESDSSDKSSDKEKQDKKAKEDKEEEKDAVVTESDKENVESVIKKDWQPVQTEQATDGNHTVTYDKSSQDWQEILQAASKATSIDTGNMIAWRVENGGGPQKVEATVSDKAQQQTYRVYIHWAEGVGYKPIKVEKLASNPYQ</sequence>
<feature type="region of interest" description="Disordered" evidence="1">
    <location>
        <begin position="48"/>
        <end position="122"/>
    </location>
</feature>
<keyword evidence="2" id="KW-1133">Transmembrane helix</keyword>
<gene>
    <name evidence="4" type="ORF">MUO15_01455</name>
</gene>
<protein>
    <submittedName>
        <fullName evidence="4">YrrS family protein</fullName>
    </submittedName>
</protein>
<feature type="transmembrane region" description="Helical" evidence="2">
    <location>
        <begin position="23"/>
        <end position="44"/>
    </location>
</feature>
<feature type="domain" description="DUF1510" evidence="3">
    <location>
        <begin position="123"/>
        <end position="216"/>
    </location>
</feature>
<dbReference type="InterPro" id="IPR009988">
    <property type="entry name" value="DUF1510"/>
</dbReference>
<evidence type="ECO:0000313" key="5">
    <source>
        <dbReference type="Proteomes" id="UP000830326"/>
    </source>
</evidence>
<keyword evidence="2" id="KW-0812">Transmembrane</keyword>
<evidence type="ECO:0000256" key="1">
    <source>
        <dbReference type="SAM" id="MobiDB-lite"/>
    </source>
</evidence>
<dbReference type="EMBL" id="CP095075">
    <property type="protein sequence ID" value="UOR12232.1"/>
    <property type="molecule type" value="Genomic_DNA"/>
</dbReference>
<dbReference type="RefSeq" id="WP_245032898.1">
    <property type="nucleotide sequence ID" value="NZ_CP095075.1"/>
</dbReference>
<feature type="compositionally biased region" description="Polar residues" evidence="1">
    <location>
        <begin position="49"/>
        <end position="65"/>
    </location>
</feature>
<name>A0ABY4HBL7_9BACI</name>
<accession>A0ABY4HBL7</accession>
<feature type="compositionally biased region" description="Basic and acidic residues" evidence="1">
    <location>
        <begin position="85"/>
        <end position="122"/>
    </location>
</feature>
<organism evidence="4 5">
    <name type="scientific">Halobacillus amylolyticus</name>
    <dbReference type="NCBI Taxonomy" id="2932259"/>
    <lineage>
        <taxon>Bacteria</taxon>
        <taxon>Bacillati</taxon>
        <taxon>Bacillota</taxon>
        <taxon>Bacilli</taxon>
        <taxon>Bacillales</taxon>
        <taxon>Bacillaceae</taxon>
        <taxon>Halobacillus</taxon>
    </lineage>
</organism>
<evidence type="ECO:0000259" key="3">
    <source>
        <dbReference type="Pfam" id="PF07423"/>
    </source>
</evidence>
<dbReference type="Proteomes" id="UP000830326">
    <property type="component" value="Chromosome"/>
</dbReference>
<evidence type="ECO:0000313" key="4">
    <source>
        <dbReference type="EMBL" id="UOR12232.1"/>
    </source>
</evidence>
<evidence type="ECO:0000256" key="2">
    <source>
        <dbReference type="SAM" id="Phobius"/>
    </source>
</evidence>
<keyword evidence="5" id="KW-1185">Reference proteome</keyword>